<dbReference type="InterPro" id="IPR004099">
    <property type="entry name" value="Pyr_nucl-diS_OxRdtase_dimer"/>
</dbReference>
<dbReference type="Gene3D" id="3.50.50.60">
    <property type="entry name" value="FAD/NAD(P)-binding domain"/>
    <property type="match status" value="2"/>
</dbReference>
<evidence type="ECO:0000256" key="1">
    <source>
        <dbReference type="ARBA" id="ARBA00007532"/>
    </source>
</evidence>
<dbReference type="Proteomes" id="UP000253606">
    <property type="component" value="Chromosome"/>
</dbReference>
<feature type="binding site" evidence="6">
    <location>
        <position position="289"/>
    </location>
    <ligand>
        <name>NAD(+)</name>
        <dbReference type="ChEBI" id="CHEBI:57540"/>
    </ligand>
</feature>
<dbReference type="Pfam" id="PF02852">
    <property type="entry name" value="Pyr_redox_dim"/>
    <property type="match status" value="1"/>
</dbReference>
<feature type="disulfide bond" description="Redox-active" evidence="7">
    <location>
        <begin position="60"/>
        <end position="65"/>
    </location>
</feature>
<dbReference type="RefSeq" id="WP_114207722.1">
    <property type="nucleotide sequence ID" value="NZ_CP030840.1"/>
</dbReference>
<comment type="cofactor">
    <cofactor evidence="6">
        <name>FAD</name>
        <dbReference type="ChEBI" id="CHEBI:57692"/>
    </cofactor>
    <text evidence="6">Binds 1 FAD per subunit.</text>
</comment>
<evidence type="ECO:0000313" key="11">
    <source>
        <dbReference type="Proteomes" id="UP000253606"/>
    </source>
</evidence>
<dbReference type="PANTHER" id="PTHR43014:SF2">
    <property type="entry name" value="MERCURIC REDUCTASE"/>
    <property type="match status" value="1"/>
</dbReference>
<keyword evidence="3 6" id="KW-0274">FAD</keyword>
<comment type="similarity">
    <text evidence="1">Belongs to the class-I pyridine nucleotide-disulfide oxidoreductase family.</text>
</comment>
<dbReference type="EMBL" id="CP030840">
    <property type="protein sequence ID" value="AXC12536.1"/>
    <property type="molecule type" value="Genomic_DNA"/>
</dbReference>
<feature type="domain" description="Pyridine nucleotide-disulphide oxidoreductase dimerisation" evidence="8">
    <location>
        <begin position="364"/>
        <end position="469"/>
    </location>
</feature>
<dbReference type="AlphaFoldDB" id="A0A2Z5G1T8"/>
<keyword evidence="11" id="KW-1185">Reference proteome</keyword>
<feature type="active site" description="Proton acceptor" evidence="5">
    <location>
        <position position="462"/>
    </location>
</feature>
<feature type="domain" description="FAD/NAD(P)-binding" evidence="9">
    <location>
        <begin position="23"/>
        <end position="343"/>
    </location>
</feature>
<gene>
    <name evidence="10" type="ORF">ACPOL_3241</name>
</gene>
<feature type="binding site" evidence="6">
    <location>
        <position position="132"/>
    </location>
    <ligand>
        <name>FAD</name>
        <dbReference type="ChEBI" id="CHEBI:57692"/>
    </ligand>
</feature>
<dbReference type="GO" id="GO:0050660">
    <property type="term" value="F:flavin adenine dinucleotide binding"/>
    <property type="evidence" value="ECO:0007669"/>
    <property type="project" value="TreeGrafter"/>
</dbReference>
<dbReference type="OrthoDB" id="9800167at2"/>
<dbReference type="InterPro" id="IPR001100">
    <property type="entry name" value="Pyr_nuc-diS_OxRdtase"/>
</dbReference>
<dbReference type="KEGG" id="abas:ACPOL_3241"/>
<keyword evidence="6" id="KW-0520">NAD</keyword>
<dbReference type="PIRSF" id="PIRSF000350">
    <property type="entry name" value="Mercury_reductase_MerA"/>
    <property type="match status" value="1"/>
</dbReference>
<dbReference type="InterPro" id="IPR036188">
    <property type="entry name" value="FAD/NAD-bd_sf"/>
</dbReference>
<evidence type="ECO:0000259" key="8">
    <source>
        <dbReference type="Pfam" id="PF02852"/>
    </source>
</evidence>
<dbReference type="PANTHER" id="PTHR43014">
    <property type="entry name" value="MERCURIC REDUCTASE"/>
    <property type="match status" value="1"/>
</dbReference>
<evidence type="ECO:0000256" key="7">
    <source>
        <dbReference type="PIRSR" id="PIRSR000350-4"/>
    </source>
</evidence>
<feature type="binding site" evidence="6">
    <location>
        <begin position="198"/>
        <end position="205"/>
    </location>
    <ligand>
        <name>NAD(+)</name>
        <dbReference type="ChEBI" id="CHEBI:57540"/>
    </ligand>
</feature>
<keyword evidence="6" id="KW-0547">Nucleotide-binding</keyword>
<evidence type="ECO:0000256" key="3">
    <source>
        <dbReference type="ARBA" id="ARBA00022827"/>
    </source>
</evidence>
<keyword evidence="4" id="KW-0560">Oxidoreductase</keyword>
<keyword evidence="2" id="KW-0285">Flavoprotein</keyword>
<dbReference type="SUPFAM" id="SSF55424">
    <property type="entry name" value="FAD/NAD-linked reductases, dimerisation (C-terminal) domain"/>
    <property type="match status" value="1"/>
</dbReference>
<protein>
    <submittedName>
        <fullName evidence="10">PF00070 family, FAD-dependent NAD(P)-disulfide oxidoreductase</fullName>
    </submittedName>
</protein>
<feature type="binding site" evidence="6">
    <location>
        <position position="69"/>
    </location>
    <ligand>
        <name>FAD</name>
        <dbReference type="ChEBI" id="CHEBI:57692"/>
    </ligand>
</feature>
<evidence type="ECO:0000313" key="10">
    <source>
        <dbReference type="EMBL" id="AXC12536.1"/>
    </source>
</evidence>
<dbReference type="FunFam" id="3.30.390.30:FF:000001">
    <property type="entry name" value="Dihydrolipoyl dehydrogenase"/>
    <property type="match status" value="1"/>
</dbReference>
<evidence type="ECO:0000259" key="9">
    <source>
        <dbReference type="Pfam" id="PF07992"/>
    </source>
</evidence>
<name>A0A2Z5G1T8_9BACT</name>
<organism evidence="10 11">
    <name type="scientific">Acidisarcina polymorpha</name>
    <dbReference type="NCBI Taxonomy" id="2211140"/>
    <lineage>
        <taxon>Bacteria</taxon>
        <taxon>Pseudomonadati</taxon>
        <taxon>Acidobacteriota</taxon>
        <taxon>Terriglobia</taxon>
        <taxon>Terriglobales</taxon>
        <taxon>Acidobacteriaceae</taxon>
        <taxon>Acidisarcina</taxon>
    </lineage>
</organism>
<dbReference type="PRINTS" id="PR00368">
    <property type="entry name" value="FADPNR"/>
</dbReference>
<dbReference type="Pfam" id="PF07992">
    <property type="entry name" value="Pyr_redox_2"/>
    <property type="match status" value="1"/>
</dbReference>
<sequence length="483" mass="51998">MESKDNKEFQANGALPSRASEQYDLVILGDGTGATLAAWTFASQGQRVAVVERKYVGGSCPNIACLPSKNIIHSARVSSYFRRGSEFGAIADRFHVDMLAVRTRKRTMVSGLNDVYLDNFKQNGAEFILGSGRFVGPKTLEVALGDGSTRRLRGTNVIVSTGTRSASNAIPGLAEAQPLTHIEALELDAVPGHLIVIGGGYVGLELSQAMRRFGSKVTVVDRNDRLLHSEDDDVTSALASLFMHEGIDTILNARLKHVSGKSGTAVTIVLEQGGIEKTLVGTHLLIAAGRRPNTENIGLETAGVELNDRGYIKVNERLETTAPGIWAIGEVAGTPQFTHVSVDDFRVVRDNLEGGNHVTTWRIIPRTLFTDPELARIGLTENEAKAQNIAYRLFKIPMERVLRAHTLSETRGFLKALVGVDNDLILGFTAFAVDAGEVMASVQTAMIAGLPYTALRDAIWSHPTLAEGLSPLFSSAPTLPTSS</sequence>
<dbReference type="PRINTS" id="PR00411">
    <property type="entry name" value="PNDRDTASEI"/>
</dbReference>
<dbReference type="GO" id="GO:0003955">
    <property type="term" value="F:NAD(P)H dehydrogenase (quinone) activity"/>
    <property type="evidence" value="ECO:0007669"/>
    <property type="project" value="TreeGrafter"/>
</dbReference>
<reference evidence="10 11" key="1">
    <citation type="journal article" date="2018" name="Front. Microbiol.">
        <title>Hydrolytic Capabilities as a Key to Environmental Success: Chitinolytic and Cellulolytic Acidobacteria From Acidic Sub-arctic Soils and Boreal Peatlands.</title>
        <authorList>
            <person name="Belova S.E."/>
            <person name="Ravin N.V."/>
            <person name="Pankratov T.A."/>
            <person name="Rakitin A.L."/>
            <person name="Ivanova A.A."/>
            <person name="Beletsky A.V."/>
            <person name="Mardanov A.V."/>
            <person name="Sinninghe Damste J.S."/>
            <person name="Dedysh S.N."/>
        </authorList>
    </citation>
    <scope>NUCLEOTIDE SEQUENCE [LARGE SCALE GENOMIC DNA]</scope>
    <source>
        <strain evidence="10 11">SBC82</strain>
    </source>
</reference>
<dbReference type="Gene3D" id="3.30.390.30">
    <property type="match status" value="1"/>
</dbReference>
<accession>A0A2Z5G1T8</accession>
<dbReference type="SUPFAM" id="SSF51905">
    <property type="entry name" value="FAD/NAD(P)-binding domain"/>
    <property type="match status" value="1"/>
</dbReference>
<evidence type="ECO:0000256" key="6">
    <source>
        <dbReference type="PIRSR" id="PIRSR000350-3"/>
    </source>
</evidence>
<dbReference type="InterPro" id="IPR023753">
    <property type="entry name" value="FAD/NAD-binding_dom"/>
</dbReference>
<dbReference type="InterPro" id="IPR016156">
    <property type="entry name" value="FAD/NAD-linked_Rdtase_dimer_sf"/>
</dbReference>
<evidence type="ECO:0000256" key="5">
    <source>
        <dbReference type="PIRSR" id="PIRSR000350-2"/>
    </source>
</evidence>
<evidence type="ECO:0000256" key="2">
    <source>
        <dbReference type="ARBA" id="ARBA00022630"/>
    </source>
</evidence>
<evidence type="ECO:0000256" key="4">
    <source>
        <dbReference type="ARBA" id="ARBA00023002"/>
    </source>
</evidence>
<proteinExistence type="inferred from homology"/>